<evidence type="ECO:0000256" key="8">
    <source>
        <dbReference type="ARBA" id="ARBA00022741"/>
    </source>
</evidence>
<evidence type="ECO:0000256" key="2">
    <source>
        <dbReference type="ARBA" id="ARBA00022562"/>
    </source>
</evidence>
<dbReference type="GO" id="GO:0042025">
    <property type="term" value="C:host cell nucleus"/>
    <property type="evidence" value="ECO:0007669"/>
    <property type="project" value="UniProtKB-SubCell"/>
</dbReference>
<keyword evidence="4" id="KW-0548">Nucleotidyltransferase</keyword>
<evidence type="ECO:0000256" key="7">
    <source>
        <dbReference type="ARBA" id="ARBA00022723"/>
    </source>
</evidence>
<feature type="domain" description="CRESS-DNA virus Rep endonuclease" evidence="13">
    <location>
        <begin position="4"/>
        <end position="103"/>
    </location>
</feature>
<comment type="subcellular location">
    <subcellularLocation>
        <location evidence="1">Host nucleus</location>
    </subcellularLocation>
</comment>
<evidence type="ECO:0000256" key="6">
    <source>
        <dbReference type="ARBA" id="ARBA00022722"/>
    </source>
</evidence>
<dbReference type="GO" id="GO:0004519">
    <property type="term" value="F:endonuclease activity"/>
    <property type="evidence" value="ECO:0007669"/>
    <property type="project" value="UniProtKB-KW"/>
</dbReference>
<keyword evidence="10" id="KW-0378">Hydrolase</keyword>
<evidence type="ECO:0000256" key="4">
    <source>
        <dbReference type="ARBA" id="ARBA00022695"/>
    </source>
</evidence>
<dbReference type="SUPFAM" id="SSF55464">
    <property type="entry name" value="Origin of replication-binding domain, RBD-like"/>
    <property type="match status" value="1"/>
</dbReference>
<evidence type="ECO:0000256" key="1">
    <source>
        <dbReference type="ARBA" id="ARBA00004147"/>
    </source>
</evidence>
<evidence type="ECO:0000256" key="10">
    <source>
        <dbReference type="ARBA" id="ARBA00022801"/>
    </source>
</evidence>
<organism evidence="14">
    <name type="scientific">Red panda feces-associated gemycircularvirus</name>
    <dbReference type="NCBI Taxonomy" id="2864013"/>
    <lineage>
        <taxon>Viruses</taxon>
        <taxon>Monodnaviria</taxon>
        <taxon>Shotokuvirae</taxon>
        <taxon>Cressdnaviricota</taxon>
        <taxon>Repensiviricetes</taxon>
        <taxon>Geplafuvirales</taxon>
        <taxon>Genomoviridae</taxon>
        <taxon>Gemycircularvirus</taxon>
    </lineage>
</organism>
<dbReference type="GO" id="GO:0003677">
    <property type="term" value="F:DNA binding"/>
    <property type="evidence" value="ECO:0007669"/>
    <property type="project" value="UniProtKB-KW"/>
</dbReference>
<dbReference type="Gene3D" id="3.40.1310.20">
    <property type="match status" value="1"/>
</dbReference>
<dbReference type="EMBL" id="MZ556179">
    <property type="protein sequence ID" value="UBJ26171.1"/>
    <property type="molecule type" value="Genomic_DNA"/>
</dbReference>
<dbReference type="PROSITE" id="PS52020">
    <property type="entry name" value="CRESS_DNA_REP"/>
    <property type="match status" value="1"/>
</dbReference>
<keyword evidence="12" id="KW-0238">DNA-binding</keyword>
<name>A0A8K1M4Y5_9VIRU</name>
<accession>A0A8K1M4Y5</accession>
<evidence type="ECO:0000256" key="11">
    <source>
        <dbReference type="ARBA" id="ARBA00023124"/>
    </source>
</evidence>
<keyword evidence="11" id="KW-0190">Covalent protein-DNA linkage</keyword>
<keyword evidence="7" id="KW-0479">Metal-binding</keyword>
<keyword evidence="6" id="KW-0540">Nuclease</keyword>
<evidence type="ECO:0000256" key="5">
    <source>
        <dbReference type="ARBA" id="ARBA00022705"/>
    </source>
</evidence>
<sequence>MPFVTNFRYALLTYAQCGSLDEWSIVHHFGALGAECIVGREDHADGGTHLHTFVDFGRKFRSRRTDAFDVDGFHPNIVPSRGRPWGGWDYATKDGNIVAGGLPRPSQPAAVRDGDSWGQIVCAESESEFWELLEALAPEKLCTSYPALRKFADWRFAVETVRYTPDDSIHFQLGGIPALDAWRGSSLGDSTVVGKTTWARSLGPHVYFMGMMSGEVALRDMPGAEYAVFDDMRGGIEFFPAWKEWLGAQQVVTVKKLYRDPVQCHWGRPSIWLSNTDPRGQLKNTDDVLWLEANCIIVEMDHSIISRANTD</sequence>
<evidence type="ECO:0000313" key="14">
    <source>
        <dbReference type="EMBL" id="UBJ26171.1"/>
    </source>
</evidence>
<evidence type="ECO:0000256" key="3">
    <source>
        <dbReference type="ARBA" id="ARBA00022679"/>
    </source>
</evidence>
<reference evidence="14" key="1">
    <citation type="submission" date="2021-07" db="EMBL/GenBank/DDBJ databases">
        <title>Communication and adaptive evolution of viruses within giant pandas and their associated organisms in a local ecological environment.</title>
        <authorList>
            <person name="Zhao M."/>
            <person name="Liu S."/>
            <person name="Zhang W."/>
        </authorList>
    </citation>
    <scope>NUCLEOTIDE SEQUENCE</scope>
    <source>
        <strain evidence="14">Rpf289geno01-12</strain>
    </source>
</reference>
<proteinExistence type="predicted"/>
<dbReference type="GO" id="GO:0016779">
    <property type="term" value="F:nucleotidyltransferase activity"/>
    <property type="evidence" value="ECO:0007669"/>
    <property type="project" value="UniProtKB-KW"/>
</dbReference>
<protein>
    <submittedName>
        <fullName evidence="14">Replication-associated protein</fullName>
    </submittedName>
</protein>
<dbReference type="Pfam" id="PF00799">
    <property type="entry name" value="Gemini_AL1"/>
    <property type="match status" value="1"/>
</dbReference>
<dbReference type="GO" id="GO:0046872">
    <property type="term" value="F:metal ion binding"/>
    <property type="evidence" value="ECO:0007669"/>
    <property type="project" value="UniProtKB-KW"/>
</dbReference>
<dbReference type="GO" id="GO:0006260">
    <property type="term" value="P:DNA replication"/>
    <property type="evidence" value="ECO:0007669"/>
    <property type="project" value="UniProtKB-KW"/>
</dbReference>
<dbReference type="GO" id="GO:0000166">
    <property type="term" value="F:nucleotide binding"/>
    <property type="evidence" value="ECO:0007669"/>
    <property type="project" value="UniProtKB-KW"/>
</dbReference>
<keyword evidence="8" id="KW-0547">Nucleotide-binding</keyword>
<dbReference type="GO" id="GO:0016787">
    <property type="term" value="F:hydrolase activity"/>
    <property type="evidence" value="ECO:0007669"/>
    <property type="project" value="UniProtKB-KW"/>
</dbReference>
<evidence type="ECO:0000256" key="9">
    <source>
        <dbReference type="ARBA" id="ARBA00022759"/>
    </source>
</evidence>
<evidence type="ECO:0000256" key="12">
    <source>
        <dbReference type="ARBA" id="ARBA00023125"/>
    </source>
</evidence>
<evidence type="ECO:0000259" key="13">
    <source>
        <dbReference type="PROSITE" id="PS52020"/>
    </source>
</evidence>
<keyword evidence="5" id="KW-0235">DNA replication</keyword>
<keyword evidence="3" id="KW-0808">Transferase</keyword>
<keyword evidence="2" id="KW-1048">Host nucleus</keyword>
<dbReference type="InterPro" id="IPR049912">
    <property type="entry name" value="CRESS_DNA_REP"/>
</dbReference>
<keyword evidence="9" id="KW-0255">Endonuclease</keyword>